<dbReference type="GO" id="GO:0046854">
    <property type="term" value="P:phosphatidylinositol phosphate biosynthetic process"/>
    <property type="evidence" value="ECO:0007669"/>
    <property type="project" value="TreeGrafter"/>
</dbReference>
<evidence type="ECO:0000313" key="5">
    <source>
        <dbReference type="Proteomes" id="UP000515152"/>
    </source>
</evidence>
<dbReference type="GO" id="GO:0005524">
    <property type="term" value="F:ATP binding"/>
    <property type="evidence" value="ECO:0007669"/>
    <property type="project" value="UniProtKB-UniRule"/>
</dbReference>
<keyword evidence="3" id="KW-0472">Membrane</keyword>
<evidence type="ECO:0000313" key="6">
    <source>
        <dbReference type="RefSeq" id="XP_042562938.1"/>
    </source>
</evidence>
<dbReference type="Pfam" id="PF01504">
    <property type="entry name" value="PIP5K"/>
    <property type="match status" value="1"/>
</dbReference>
<dbReference type="PROSITE" id="PS51455">
    <property type="entry name" value="PIPK"/>
    <property type="match status" value="1"/>
</dbReference>
<proteinExistence type="predicted"/>
<dbReference type="PANTHER" id="PTHR23086">
    <property type="entry name" value="PHOSPHATIDYLINOSITOL-4-PHOSPHATE 5-KINASE"/>
    <property type="match status" value="1"/>
</dbReference>
<reference evidence="6" key="1">
    <citation type="submission" date="2025-08" db="UniProtKB">
        <authorList>
            <consortium name="RefSeq"/>
        </authorList>
    </citation>
    <scope>IDENTIFICATION</scope>
</reference>
<dbReference type="OrthoDB" id="20783at2759"/>
<dbReference type="SMART" id="SM00330">
    <property type="entry name" value="PIPKc"/>
    <property type="match status" value="1"/>
</dbReference>
<feature type="region of interest" description="Disordered" evidence="2">
    <location>
        <begin position="370"/>
        <end position="390"/>
    </location>
</feature>
<keyword evidence="1" id="KW-0418">Kinase</keyword>
<organism evidence="5 6">
    <name type="scientific">Clupea harengus</name>
    <name type="common">Atlantic herring</name>
    <dbReference type="NCBI Taxonomy" id="7950"/>
    <lineage>
        <taxon>Eukaryota</taxon>
        <taxon>Metazoa</taxon>
        <taxon>Chordata</taxon>
        <taxon>Craniata</taxon>
        <taxon>Vertebrata</taxon>
        <taxon>Euteleostomi</taxon>
        <taxon>Actinopterygii</taxon>
        <taxon>Neopterygii</taxon>
        <taxon>Teleostei</taxon>
        <taxon>Clupei</taxon>
        <taxon>Clupeiformes</taxon>
        <taxon>Clupeoidei</taxon>
        <taxon>Clupeidae</taxon>
        <taxon>Clupea</taxon>
    </lineage>
</organism>
<dbReference type="InterPro" id="IPR002498">
    <property type="entry name" value="PInositol-4-P-4/5-kinase_core"/>
</dbReference>
<evidence type="ECO:0000256" key="2">
    <source>
        <dbReference type="SAM" id="MobiDB-lite"/>
    </source>
</evidence>
<accession>A0A8M1KKP7</accession>
<evidence type="ECO:0000259" key="4">
    <source>
        <dbReference type="PROSITE" id="PS51455"/>
    </source>
</evidence>
<dbReference type="RefSeq" id="XP_042562938.1">
    <property type="nucleotide sequence ID" value="XM_042707004.1"/>
</dbReference>
<keyword evidence="1" id="KW-0808">Transferase</keyword>
<dbReference type="GO" id="GO:0005886">
    <property type="term" value="C:plasma membrane"/>
    <property type="evidence" value="ECO:0007669"/>
    <property type="project" value="TreeGrafter"/>
</dbReference>
<keyword evidence="1" id="KW-0067">ATP-binding</keyword>
<dbReference type="AlphaFoldDB" id="A0A8M1KKP7"/>
<dbReference type="KEGG" id="char:122132187"/>
<keyword evidence="1" id="KW-0547">Nucleotide-binding</keyword>
<keyword evidence="3" id="KW-0812">Transmembrane</keyword>
<feature type="transmembrane region" description="Helical" evidence="3">
    <location>
        <begin position="190"/>
        <end position="207"/>
    </location>
</feature>
<feature type="domain" description="PIPK" evidence="4">
    <location>
        <begin position="25"/>
        <end position="483"/>
    </location>
</feature>
<evidence type="ECO:0000256" key="1">
    <source>
        <dbReference type="PROSITE-ProRule" id="PRU00781"/>
    </source>
</evidence>
<protein>
    <submittedName>
        <fullName evidence="6">Phosphatidylinositol 4-phosphate 5-kinase-like protein 1</fullName>
    </submittedName>
</protein>
<keyword evidence="5" id="KW-1185">Reference proteome</keyword>
<dbReference type="GeneID" id="122132187"/>
<dbReference type="PANTHER" id="PTHR23086:SF46">
    <property type="entry name" value="PHOSPHATIDYLINOSITOL 4-PHOSPHATE 5-KINASE-LIKE PROTEIN 1"/>
    <property type="match status" value="1"/>
</dbReference>
<dbReference type="InterPro" id="IPR023610">
    <property type="entry name" value="PInositol-4/5-P-5/4-kinase"/>
</dbReference>
<keyword evidence="3" id="KW-1133">Transmembrane helix</keyword>
<evidence type="ECO:0000256" key="3">
    <source>
        <dbReference type="SAM" id="Phobius"/>
    </source>
</evidence>
<dbReference type="GO" id="GO:0016308">
    <property type="term" value="F:1-phosphatidylinositol-4-phosphate 5-kinase activity"/>
    <property type="evidence" value="ECO:0007669"/>
    <property type="project" value="TreeGrafter"/>
</dbReference>
<sequence>MEKPRKQKQRRSGTVGRRLWSRLTRRWRLLGLFEIDEEHEFYNLTVMMKEGLSAMLEPTIDQPEQDELTADDYTKEESQVHEGFELQTYAGPVFASLRRSLDISEGAYQTSLSSDCYLQFISNSKSKADFFLTNDKCYFLKTQSKREANFLLSNLKGYMEHLEKYPHSLMVRFLGVHRIIIHGDIKREGPCLDAVILLSIYVIFYVICQKYFIVMQSVFYPDERITTRYDVKGCEVGRWANPSPKDEQPITVLKDMNFEGQHINLGEQRSWLVRQVQIDTEFLHSLNVLDYSILLAHQPLHMDEIDQNHDLATLVLRTTAYVHRVSYCVQICGYREVTLLIHMFRSVDIESDLTEQEPPKVPVTLGEEDSALLKSDPSGSPTTAVDPGTGIPLQELPHRHSAELQEFQVQNRRLLPEFKNPVHVVDGPELRYFVGVVDIFTVYGLKKRLENLWKRIRFPGRAFSTVSPPAYSHRFCQWVQNHTK</sequence>
<dbReference type="Proteomes" id="UP000515152">
    <property type="component" value="Unplaced"/>
</dbReference>
<dbReference type="CDD" id="cd17304">
    <property type="entry name" value="PIPKc_PIP5KL1"/>
    <property type="match status" value="1"/>
</dbReference>
<name>A0A8M1KKP7_CLUHA</name>
<gene>
    <name evidence="6" type="primary">LOC122132187</name>
</gene>